<organism evidence="13 14">
    <name type="scientific">Luteimonas endophytica</name>
    <dbReference type="NCBI Taxonomy" id="3042023"/>
    <lineage>
        <taxon>Bacteria</taxon>
        <taxon>Pseudomonadati</taxon>
        <taxon>Pseudomonadota</taxon>
        <taxon>Gammaproteobacteria</taxon>
        <taxon>Lysobacterales</taxon>
        <taxon>Lysobacteraceae</taxon>
        <taxon>Luteimonas</taxon>
    </lineage>
</organism>
<comment type="similarity">
    <text evidence="9">Belongs to the GSP H family.</text>
</comment>
<evidence type="ECO:0000256" key="3">
    <source>
        <dbReference type="ARBA" id="ARBA00022475"/>
    </source>
</evidence>
<gene>
    <name evidence="13" type="ORF">QFW77_12665</name>
</gene>
<keyword evidence="8 11" id="KW-0472">Membrane</keyword>
<evidence type="ECO:0000256" key="1">
    <source>
        <dbReference type="ARBA" id="ARBA00004377"/>
    </source>
</evidence>
<keyword evidence="6 11" id="KW-0812">Transmembrane</keyword>
<evidence type="ECO:0000256" key="5">
    <source>
        <dbReference type="ARBA" id="ARBA00022519"/>
    </source>
</evidence>
<proteinExistence type="inferred from homology"/>
<sequence>MRQRGFTLVELMVTVAIVAILAAIGLPSFQGSLRSNRVATGTNELMASLALARSEAIRSPGGAAICTSADGATCSVGSWNGGWIVWIDVNGDGLLTSPDDRVLRHVQAMTKLEVDMETTEAVKNVIRFDRRGRPIGSQRQFALQPDGCPTGQELVRQVSLTPTGQTRMRRSSCS</sequence>
<dbReference type="Pfam" id="PF07963">
    <property type="entry name" value="N_methyl"/>
    <property type="match status" value="1"/>
</dbReference>
<dbReference type="RefSeq" id="WP_280575105.1">
    <property type="nucleotide sequence ID" value="NZ_JARXRM010000036.1"/>
</dbReference>
<dbReference type="SUPFAM" id="SSF54523">
    <property type="entry name" value="Pili subunits"/>
    <property type="match status" value="1"/>
</dbReference>
<keyword evidence="14" id="KW-1185">Reference proteome</keyword>
<dbReference type="Gene3D" id="3.55.40.10">
    <property type="entry name" value="minor pseudopilin epsh domain"/>
    <property type="match status" value="1"/>
</dbReference>
<keyword evidence="4" id="KW-0488">Methylation</keyword>
<comment type="caution">
    <text evidence="13">The sequence shown here is derived from an EMBL/GenBank/DDBJ whole genome shotgun (WGS) entry which is preliminary data.</text>
</comment>
<evidence type="ECO:0000256" key="11">
    <source>
        <dbReference type="SAM" id="Phobius"/>
    </source>
</evidence>
<dbReference type="NCBIfam" id="TIGR02532">
    <property type="entry name" value="IV_pilin_GFxxxE"/>
    <property type="match status" value="1"/>
</dbReference>
<name>A0ABT6JAI7_9GAMM</name>
<evidence type="ECO:0000256" key="2">
    <source>
        <dbReference type="ARBA" id="ARBA00021549"/>
    </source>
</evidence>
<evidence type="ECO:0000256" key="7">
    <source>
        <dbReference type="ARBA" id="ARBA00022989"/>
    </source>
</evidence>
<evidence type="ECO:0000256" key="9">
    <source>
        <dbReference type="ARBA" id="ARBA00025772"/>
    </source>
</evidence>
<feature type="transmembrane region" description="Helical" evidence="11">
    <location>
        <begin position="6"/>
        <end position="27"/>
    </location>
</feature>
<reference evidence="13 14" key="1">
    <citation type="submission" date="2023-04" db="EMBL/GenBank/DDBJ databases">
        <title>Luteimonas endophyticus RD2P54.</title>
        <authorList>
            <person name="Sun J.-Q."/>
        </authorList>
    </citation>
    <scope>NUCLEOTIDE SEQUENCE [LARGE SCALE GENOMIC DNA]</scope>
    <source>
        <strain evidence="13 14">RD2P54</strain>
    </source>
</reference>
<evidence type="ECO:0000313" key="14">
    <source>
        <dbReference type="Proteomes" id="UP001156940"/>
    </source>
</evidence>
<evidence type="ECO:0000313" key="13">
    <source>
        <dbReference type="EMBL" id="MDH5823829.1"/>
    </source>
</evidence>
<evidence type="ECO:0000256" key="4">
    <source>
        <dbReference type="ARBA" id="ARBA00022481"/>
    </source>
</evidence>
<dbReference type="Pfam" id="PF12019">
    <property type="entry name" value="GspH"/>
    <property type="match status" value="1"/>
</dbReference>
<dbReference type="InterPro" id="IPR022346">
    <property type="entry name" value="T2SS_GspH"/>
</dbReference>
<dbReference type="PROSITE" id="PS00409">
    <property type="entry name" value="PROKAR_NTER_METHYL"/>
    <property type="match status" value="1"/>
</dbReference>
<protein>
    <recommendedName>
        <fullName evidence="2">Type II secretion system protein H</fullName>
    </recommendedName>
    <alternativeName>
        <fullName evidence="10">General secretion pathway protein H</fullName>
    </alternativeName>
</protein>
<keyword evidence="3" id="KW-1003">Cell membrane</keyword>
<dbReference type="EMBL" id="JARXRM010000036">
    <property type="protein sequence ID" value="MDH5823829.1"/>
    <property type="molecule type" value="Genomic_DNA"/>
</dbReference>
<dbReference type="InterPro" id="IPR045584">
    <property type="entry name" value="Pilin-like"/>
</dbReference>
<comment type="subcellular location">
    <subcellularLocation>
        <location evidence="1">Cell inner membrane</location>
        <topology evidence="1">Single-pass membrane protein</topology>
    </subcellularLocation>
</comment>
<evidence type="ECO:0000259" key="12">
    <source>
        <dbReference type="Pfam" id="PF12019"/>
    </source>
</evidence>
<accession>A0ABT6JAI7</accession>
<evidence type="ECO:0000256" key="6">
    <source>
        <dbReference type="ARBA" id="ARBA00022692"/>
    </source>
</evidence>
<feature type="domain" description="General secretion pathway GspH" evidence="12">
    <location>
        <begin position="42"/>
        <end position="164"/>
    </location>
</feature>
<keyword evidence="5" id="KW-0997">Cell inner membrane</keyword>
<dbReference type="Proteomes" id="UP001156940">
    <property type="component" value="Unassembled WGS sequence"/>
</dbReference>
<evidence type="ECO:0000256" key="8">
    <source>
        <dbReference type="ARBA" id="ARBA00023136"/>
    </source>
</evidence>
<dbReference type="InterPro" id="IPR012902">
    <property type="entry name" value="N_methyl_site"/>
</dbReference>
<evidence type="ECO:0000256" key="10">
    <source>
        <dbReference type="ARBA" id="ARBA00030775"/>
    </source>
</evidence>
<keyword evidence="7 11" id="KW-1133">Transmembrane helix</keyword>